<feature type="domain" description="Ig-like" evidence="4">
    <location>
        <begin position="14"/>
        <end position="114"/>
    </location>
</feature>
<dbReference type="PROSITE" id="PS00290">
    <property type="entry name" value="IG_MHC"/>
    <property type="match status" value="1"/>
</dbReference>
<dbReference type="InterPro" id="IPR013783">
    <property type="entry name" value="Ig-like_fold"/>
</dbReference>
<dbReference type="InterPro" id="IPR003599">
    <property type="entry name" value="Ig_sub"/>
</dbReference>
<evidence type="ECO:0000313" key="6">
    <source>
        <dbReference type="Proteomes" id="UP000472268"/>
    </source>
</evidence>
<dbReference type="SMART" id="SM00409">
    <property type="entry name" value="IG"/>
    <property type="match status" value="2"/>
</dbReference>
<dbReference type="InterPro" id="IPR003597">
    <property type="entry name" value="Ig_C1-set"/>
</dbReference>
<dbReference type="CDD" id="cd21817">
    <property type="entry name" value="IgC1_CH1_IgEG"/>
    <property type="match status" value="1"/>
</dbReference>
<dbReference type="PROSITE" id="PS50835">
    <property type="entry name" value="IG_LIKE"/>
    <property type="match status" value="4"/>
</dbReference>
<dbReference type="InterPro" id="IPR050380">
    <property type="entry name" value="Immune_Resp_Modulators"/>
</dbReference>
<protein>
    <recommendedName>
        <fullName evidence="4">Ig-like domain-containing protein</fullName>
    </recommendedName>
</protein>
<organism evidence="5 6">
    <name type="scientific">Suricata suricatta</name>
    <name type="common">Meerkat</name>
    <dbReference type="NCBI Taxonomy" id="37032"/>
    <lineage>
        <taxon>Eukaryota</taxon>
        <taxon>Metazoa</taxon>
        <taxon>Chordata</taxon>
        <taxon>Craniata</taxon>
        <taxon>Vertebrata</taxon>
        <taxon>Euteleostomi</taxon>
        <taxon>Mammalia</taxon>
        <taxon>Eutheria</taxon>
        <taxon>Laurasiatheria</taxon>
        <taxon>Carnivora</taxon>
        <taxon>Feliformia</taxon>
        <taxon>Herpestidae</taxon>
        <taxon>Suricata</taxon>
    </lineage>
</organism>
<feature type="chain" id="PRO_5025562241" description="Ig-like domain-containing protein" evidence="3">
    <location>
        <begin position="20"/>
        <end position="496"/>
    </location>
</feature>
<name>A0A673UQC1_SURSU</name>
<keyword evidence="3" id="KW-0732">Signal</keyword>
<reference evidence="5" key="3">
    <citation type="submission" date="2025-09" db="UniProtKB">
        <authorList>
            <consortium name="Ensembl"/>
        </authorList>
    </citation>
    <scope>IDENTIFICATION</scope>
</reference>
<sequence length="496" mass="54667">MPLLWSLLCLLAAPLGVLSQLTLRESGPGLVKPSQTLSLTCVVSGGSVTSSYYWNRIHQRPGRALEWMGYWTVSTSYNPAFQGRITITADTSKNQFSLQLSSVTTEDTAVDYSCWRGCGETGTLLHYWWEYPCVHTASSLAASTKAPSVFPLDPRCRTTCSSTVALACLVSSYFPERVTVTWNSGALTSGVHTFPSVLQASGLYSLSSMVTVPSSKWYSESKTFTCNVAHLPSNTKVNKILDKTRTPNPCDECPKCPGESAGHHPAPQGDGRHPGTASGGNGCSRGGPSVFVFPPKPKDTLSISRTPEVTCMVVDLSQDDPEVQITWFMDNVEMHTAKTRPSEEQFNSTYRVVSVLPILHQDWLKGKEFKCKVNNKALPSPIERTISKQPLKPQVYVLPPPPEELSKSKVSLTCLVQGFYPEDIAIEWEANGQQEPENNYRTTPAILDRDGTYFLYSRLPVDKSSWQNGYSYTCSVSHEALHSRHTQKSLSYSPGK</sequence>
<dbReference type="SMART" id="SM00407">
    <property type="entry name" value="IGc1"/>
    <property type="match status" value="3"/>
</dbReference>
<dbReference type="Pfam" id="PF07686">
    <property type="entry name" value="V-set"/>
    <property type="match status" value="1"/>
</dbReference>
<dbReference type="InterPro" id="IPR013106">
    <property type="entry name" value="Ig_V-set"/>
</dbReference>
<dbReference type="Proteomes" id="UP000472268">
    <property type="component" value="Chromosome 9"/>
</dbReference>
<dbReference type="InterPro" id="IPR007110">
    <property type="entry name" value="Ig-like_dom"/>
</dbReference>
<reference evidence="5 6" key="1">
    <citation type="submission" date="2019-05" db="EMBL/GenBank/DDBJ databases">
        <title>A Chromosome-scale Meerkat (S. suricatta) Genome Assembly.</title>
        <authorList>
            <person name="Dudchenko O."/>
            <person name="Lieberman Aiden E."/>
            <person name="Tung J."/>
            <person name="Barreiro L.B."/>
            <person name="Clutton-Brock T.H."/>
        </authorList>
    </citation>
    <scope>NUCLEOTIDE SEQUENCE [LARGE SCALE GENOMIC DNA]</scope>
</reference>
<feature type="domain" description="Ig-like" evidence="4">
    <location>
        <begin position="288"/>
        <end position="387"/>
    </location>
</feature>
<accession>A0A673UQC1</accession>
<keyword evidence="1" id="KW-0393">Immunoglobulin domain</keyword>
<dbReference type="PANTHER" id="PTHR23411">
    <property type="entry name" value="TAPASIN"/>
    <property type="match status" value="1"/>
</dbReference>
<dbReference type="Gene3D" id="2.60.40.10">
    <property type="entry name" value="Immunoglobulins"/>
    <property type="match status" value="4"/>
</dbReference>
<dbReference type="CDD" id="cd05768">
    <property type="entry name" value="IgC1_CH3_IgAGD_CH4_IgAEM"/>
    <property type="match status" value="1"/>
</dbReference>
<evidence type="ECO:0000313" key="5">
    <source>
        <dbReference type="Ensembl" id="ENSSSUP00005023355.1"/>
    </source>
</evidence>
<keyword evidence="6" id="KW-1185">Reference proteome</keyword>
<proteinExistence type="predicted"/>
<feature type="domain" description="Ig-like" evidence="4">
    <location>
        <begin position="147"/>
        <end position="238"/>
    </location>
</feature>
<evidence type="ECO:0000259" key="4">
    <source>
        <dbReference type="PROSITE" id="PS50835"/>
    </source>
</evidence>
<reference evidence="5" key="2">
    <citation type="submission" date="2025-08" db="UniProtKB">
        <authorList>
            <consortium name="Ensembl"/>
        </authorList>
    </citation>
    <scope>IDENTIFICATION</scope>
</reference>
<feature type="region of interest" description="Disordered" evidence="2">
    <location>
        <begin position="258"/>
        <end position="289"/>
    </location>
</feature>
<evidence type="ECO:0000256" key="3">
    <source>
        <dbReference type="SAM" id="SignalP"/>
    </source>
</evidence>
<feature type="domain" description="Ig-like" evidence="4">
    <location>
        <begin position="393"/>
        <end position="491"/>
    </location>
</feature>
<feature type="signal peptide" evidence="3">
    <location>
        <begin position="1"/>
        <end position="19"/>
    </location>
</feature>
<dbReference type="SMART" id="SM00406">
    <property type="entry name" value="IGv"/>
    <property type="match status" value="1"/>
</dbReference>
<evidence type="ECO:0000256" key="1">
    <source>
        <dbReference type="ARBA" id="ARBA00023319"/>
    </source>
</evidence>
<dbReference type="InterPro" id="IPR003006">
    <property type="entry name" value="Ig/MHC_CS"/>
</dbReference>
<dbReference type="SUPFAM" id="SSF48726">
    <property type="entry name" value="Immunoglobulin"/>
    <property type="match status" value="4"/>
</dbReference>
<dbReference type="AlphaFoldDB" id="A0A673UQC1"/>
<evidence type="ECO:0000256" key="2">
    <source>
        <dbReference type="SAM" id="MobiDB-lite"/>
    </source>
</evidence>
<dbReference type="InterPro" id="IPR036179">
    <property type="entry name" value="Ig-like_dom_sf"/>
</dbReference>
<dbReference type="FunFam" id="2.60.40.10:FF:001129">
    <property type="entry name" value="Immunoglobulin heavy constant gamma 1"/>
    <property type="match status" value="1"/>
</dbReference>
<dbReference type="FunFam" id="2.60.40.10:FF:001540">
    <property type="entry name" value="Immunoglobulin heavy constant gamma 1"/>
    <property type="match status" value="1"/>
</dbReference>
<dbReference type="Ensembl" id="ENSSSUT00005026743.1">
    <property type="protein sequence ID" value="ENSSSUP00005023355.1"/>
    <property type="gene ID" value="ENSSSUG00005013232.1"/>
</dbReference>
<dbReference type="FunFam" id="2.60.40.10:FF:000463">
    <property type="entry name" value="Immunoglobulin heavy constant gamma 1"/>
    <property type="match status" value="1"/>
</dbReference>
<dbReference type="Pfam" id="PF07654">
    <property type="entry name" value="C1-set"/>
    <property type="match status" value="3"/>
</dbReference>